<organism evidence="1 2">
    <name type="scientific">Nocardia vulneris</name>
    <dbReference type="NCBI Taxonomy" id="1141657"/>
    <lineage>
        <taxon>Bacteria</taxon>
        <taxon>Bacillati</taxon>
        <taxon>Actinomycetota</taxon>
        <taxon>Actinomycetes</taxon>
        <taxon>Mycobacteriales</taxon>
        <taxon>Nocardiaceae</taxon>
        <taxon>Nocardia</taxon>
    </lineage>
</organism>
<keyword evidence="2" id="KW-1185">Reference proteome</keyword>
<evidence type="ECO:0000313" key="1">
    <source>
        <dbReference type="EMBL" id="KIA63857.1"/>
    </source>
</evidence>
<name>A0ABR4ZFJ3_9NOCA</name>
<accession>A0ABR4ZFJ3</accession>
<sequence length="103" mass="11650">MSDQAAARELAGRWGFELIQDLVVGSETLAPTLRLVRYVLDNDADALIVPDKRHIWPVRRAVTELCDLIMVAPQRTWKRGHRWPPVAFDPHPERLAVASGSQE</sequence>
<protein>
    <recommendedName>
        <fullName evidence="3">Resolvase/invertase-type recombinase catalytic domain-containing protein</fullName>
    </recommendedName>
</protein>
<proteinExistence type="predicted"/>
<comment type="caution">
    <text evidence="1">The sequence shown here is derived from an EMBL/GenBank/DDBJ whole genome shotgun (WGS) entry which is preliminary data.</text>
</comment>
<reference evidence="1 2" key="1">
    <citation type="journal article" date="2014" name="Int. J. Syst. Evol. Microbiol.">
        <title>Nocardia vulneris sp. nov., isolated from wounds of human patients in North America.</title>
        <authorList>
            <person name="Lasker B.A."/>
            <person name="Bell M."/>
            <person name="Klenk H.P."/>
            <person name="Sproer C."/>
            <person name="Schumann C."/>
            <person name="Schumann P."/>
            <person name="Brown J.M."/>
        </authorList>
    </citation>
    <scope>NUCLEOTIDE SEQUENCE [LARGE SCALE GENOMIC DNA]</scope>
    <source>
        <strain evidence="1 2">W9851</strain>
    </source>
</reference>
<gene>
    <name evidence="1" type="ORF">FG87_17335</name>
</gene>
<dbReference type="EMBL" id="JNFP01000018">
    <property type="protein sequence ID" value="KIA63857.1"/>
    <property type="molecule type" value="Genomic_DNA"/>
</dbReference>
<dbReference type="RefSeq" id="WP_043671440.1">
    <property type="nucleotide sequence ID" value="NZ_BDCI01000010.1"/>
</dbReference>
<evidence type="ECO:0008006" key="3">
    <source>
        <dbReference type="Google" id="ProtNLM"/>
    </source>
</evidence>
<dbReference type="Proteomes" id="UP000031364">
    <property type="component" value="Unassembled WGS sequence"/>
</dbReference>
<evidence type="ECO:0000313" key="2">
    <source>
        <dbReference type="Proteomes" id="UP000031364"/>
    </source>
</evidence>